<evidence type="ECO:0000256" key="1">
    <source>
        <dbReference type="SAM" id="Phobius"/>
    </source>
</evidence>
<proteinExistence type="predicted"/>
<reference evidence="3" key="1">
    <citation type="journal article" date="2005" name="Environ. Microbiol.">
        <title>Genetic and functional properties of uncultivated thermophilic crenarchaeotes from a subsurface gold mine as revealed by analysis of genome fragments.</title>
        <authorList>
            <person name="Nunoura T."/>
            <person name="Hirayama H."/>
            <person name="Takami H."/>
            <person name="Oida H."/>
            <person name="Nishi S."/>
            <person name="Shimamura S."/>
            <person name="Suzuki Y."/>
            <person name="Inagaki F."/>
            <person name="Takai K."/>
            <person name="Nealson K.H."/>
            <person name="Horikoshi K."/>
        </authorList>
    </citation>
    <scope>NUCLEOTIDE SEQUENCE</scope>
</reference>
<feature type="chain" id="PRO_5003598476" evidence="2">
    <location>
        <begin position="22"/>
        <end position="207"/>
    </location>
</feature>
<keyword evidence="1" id="KW-0472">Membrane</keyword>
<evidence type="ECO:0000313" key="3">
    <source>
        <dbReference type="EMBL" id="BAL58868.1"/>
    </source>
</evidence>
<keyword evidence="1" id="KW-1133">Transmembrane helix</keyword>
<dbReference type="EMBL" id="AP011802">
    <property type="protein sequence ID" value="BAL58868.1"/>
    <property type="molecule type" value="Genomic_DNA"/>
</dbReference>
<feature type="signal peptide" evidence="2">
    <location>
        <begin position="1"/>
        <end position="21"/>
    </location>
</feature>
<evidence type="ECO:0000256" key="2">
    <source>
        <dbReference type="SAM" id="SignalP"/>
    </source>
</evidence>
<reference evidence="3" key="2">
    <citation type="journal article" date="2012" name="PLoS ONE">
        <title>A Deeply Branching Thermophilic Bacterium with an Ancient Acetyl-CoA Pathway Dominates a Subsurface Ecosystem.</title>
        <authorList>
            <person name="Takami H."/>
            <person name="Noguchi H."/>
            <person name="Takaki Y."/>
            <person name="Uchiyama I."/>
            <person name="Toyoda A."/>
            <person name="Nishi S."/>
            <person name="Chee G.-J."/>
            <person name="Arai W."/>
            <person name="Nunoura T."/>
            <person name="Itoh T."/>
            <person name="Hattori M."/>
            <person name="Takai K."/>
        </authorList>
    </citation>
    <scope>NUCLEOTIDE SEQUENCE</scope>
</reference>
<sequence length="207" mass="22615">MRKIALLGVALALGVALPALGQSAIEELAKQQIAQKTGLDPNLLATLFVTDGENQFILAFVYVTEQTMQSQLKPELKQAIAPYVNRRALLTLLAPAKTSFFDPLRINFEQGQARFLLSAQSIIKVTPDFGAGQFESGTVSAGILLLNDGLDVGQPFRIYYGPQSTVFSLTGQTLPAQPNPFAQLLFFLQFLFLNILLLFLIPFLLGL</sequence>
<accession>H5SRT2</accession>
<organism evidence="3">
    <name type="scientific">Acetithermum autotrophicum</name>
    <dbReference type="NCBI Taxonomy" id="1446466"/>
    <lineage>
        <taxon>Bacteria</taxon>
        <taxon>Candidatus Bipolaricaulota</taxon>
        <taxon>Candidatus Acetithermum</taxon>
    </lineage>
</organism>
<dbReference type="AlphaFoldDB" id="H5SRT2"/>
<feature type="transmembrane region" description="Helical" evidence="1">
    <location>
        <begin position="184"/>
        <end position="205"/>
    </location>
</feature>
<protein>
    <submittedName>
        <fullName evidence="3">Uncharacterized protein</fullName>
    </submittedName>
</protein>
<keyword evidence="1" id="KW-0812">Transmembrane</keyword>
<gene>
    <name evidence="3" type="ORF">HGMM_OP3C023</name>
</gene>
<name>H5SRT2_ACEAU</name>
<keyword evidence="2" id="KW-0732">Signal</keyword>